<dbReference type="InterPro" id="IPR036866">
    <property type="entry name" value="RibonucZ/Hydroxyglut_hydro"/>
</dbReference>
<comment type="function">
    <text evidence="8">Zinc phosphodiesterase, which displays some tRNA 3'-processing endonuclease activity. Probably involved in tRNA maturation, by removing a 3'-trailer from precursor tRNA.</text>
</comment>
<feature type="binding site" evidence="8">
    <location>
        <position position="140"/>
    </location>
    <ligand>
        <name>Zn(2+)</name>
        <dbReference type="ChEBI" id="CHEBI:29105"/>
        <label>1</label>
        <note>catalytic</note>
    </ligand>
</feature>
<dbReference type="RefSeq" id="WP_306980047.1">
    <property type="nucleotide sequence ID" value="NZ_JAUSUA010000001.1"/>
</dbReference>
<feature type="binding site" evidence="8">
    <location>
        <position position="63"/>
    </location>
    <ligand>
        <name>Zn(2+)</name>
        <dbReference type="ChEBI" id="CHEBI:29105"/>
        <label>1</label>
        <note>catalytic</note>
    </ligand>
</feature>
<evidence type="ECO:0000256" key="5">
    <source>
        <dbReference type="ARBA" id="ARBA00022759"/>
    </source>
</evidence>
<feature type="binding site" evidence="8">
    <location>
        <position position="269"/>
    </location>
    <ligand>
        <name>Zn(2+)</name>
        <dbReference type="ChEBI" id="CHEBI:29105"/>
        <label>2</label>
        <note>catalytic</note>
    </ligand>
</feature>
<dbReference type="PANTHER" id="PTHR46018:SF2">
    <property type="entry name" value="ZINC PHOSPHODIESTERASE ELAC PROTEIN 1"/>
    <property type="match status" value="1"/>
</dbReference>
<name>A0ABT9YDP8_9BACI</name>
<evidence type="ECO:0000256" key="2">
    <source>
        <dbReference type="ARBA" id="ARBA00022694"/>
    </source>
</evidence>
<evidence type="ECO:0000256" key="4">
    <source>
        <dbReference type="ARBA" id="ARBA00022723"/>
    </source>
</evidence>
<evidence type="ECO:0000256" key="6">
    <source>
        <dbReference type="ARBA" id="ARBA00022801"/>
    </source>
</evidence>
<evidence type="ECO:0000313" key="11">
    <source>
        <dbReference type="Proteomes" id="UP001225034"/>
    </source>
</evidence>
<keyword evidence="5 8" id="KW-0255">Endonuclease</keyword>
<comment type="subunit">
    <text evidence="1 8">Homodimer.</text>
</comment>
<dbReference type="GO" id="GO:0042781">
    <property type="term" value="F:3'-tRNA processing endoribonuclease activity"/>
    <property type="evidence" value="ECO:0007669"/>
    <property type="project" value="UniProtKB-EC"/>
</dbReference>
<feature type="binding site" evidence="8">
    <location>
        <position position="211"/>
    </location>
    <ligand>
        <name>Zn(2+)</name>
        <dbReference type="ChEBI" id="CHEBI:29105"/>
        <label>2</label>
        <note>catalytic</note>
    </ligand>
</feature>
<feature type="binding site" evidence="8">
    <location>
        <position position="211"/>
    </location>
    <ligand>
        <name>Zn(2+)</name>
        <dbReference type="ChEBI" id="CHEBI:29105"/>
        <label>1</label>
        <note>catalytic</note>
    </ligand>
</feature>
<dbReference type="Pfam" id="PF12706">
    <property type="entry name" value="Lactamase_B_2"/>
    <property type="match status" value="1"/>
</dbReference>
<dbReference type="InterPro" id="IPR001279">
    <property type="entry name" value="Metallo-B-lactamas"/>
</dbReference>
<dbReference type="HAMAP" id="MF_01818">
    <property type="entry name" value="RNase_Z_BN"/>
    <property type="match status" value="1"/>
</dbReference>
<evidence type="ECO:0000256" key="1">
    <source>
        <dbReference type="ARBA" id="ARBA00011738"/>
    </source>
</evidence>
<feature type="domain" description="Metallo-beta-lactamase" evidence="9">
    <location>
        <begin position="201"/>
        <end position="270"/>
    </location>
</feature>
<dbReference type="InterPro" id="IPR013471">
    <property type="entry name" value="RNase_Z/BN"/>
</dbReference>
<dbReference type="Pfam" id="PF23023">
    <property type="entry name" value="Anti-Pycsar_Apyc1"/>
    <property type="match status" value="1"/>
</dbReference>
<feature type="active site" description="Proton acceptor" evidence="8">
    <location>
        <position position="67"/>
    </location>
</feature>
<gene>
    <name evidence="8" type="primary">rnz</name>
    <name evidence="10" type="ORF">J2S05_000747</name>
</gene>
<keyword evidence="4 8" id="KW-0479">Metal-binding</keyword>
<keyword evidence="3 8" id="KW-0540">Nuclease</keyword>
<dbReference type="CDD" id="cd07717">
    <property type="entry name" value="RNaseZ_ZiPD-like_MBL-fold"/>
    <property type="match status" value="1"/>
</dbReference>
<feature type="binding site" evidence="8">
    <location>
        <position position="65"/>
    </location>
    <ligand>
        <name>Zn(2+)</name>
        <dbReference type="ChEBI" id="CHEBI:29105"/>
        <label>1</label>
        <note>catalytic</note>
    </ligand>
</feature>
<comment type="caution">
    <text evidence="10">The sequence shown here is derived from an EMBL/GenBank/DDBJ whole genome shotgun (WGS) entry which is preliminary data.</text>
</comment>
<dbReference type="Proteomes" id="UP001225034">
    <property type="component" value="Unassembled WGS sequence"/>
</dbReference>
<keyword evidence="6 8" id="KW-0378">Hydrolase</keyword>
<sequence>MEFHFLGTGAGVPSLIRNVSSLAVRFLQEKGTQWLFDCGEATQHQLMRSAISPSRIDRVFITHLHGDHIYGLPGFLGTRSFQGALTPLTIYGPSGIESFIKAALAVSGTSLRYELHIVEVHEELVIDTDFAQVSVLPLKHTIDSFAYRIQENNKPGVLQVEKLKALQIPPGPIYQRLKLGEMVTLEDGRVLNGENFIGPAQQGRVVVIAGDTQPIANMVEFCHEADLLIHEATFRTGNEDSAHEFGHSTIADAAELAKAAQVKQLILTHISSRYSAEEEELQSEAIQAFEQSWVARDLSVYHLDTIQP</sequence>
<comment type="similarity">
    <text evidence="8">Belongs to the RNase Z family.</text>
</comment>
<comment type="catalytic activity">
    <reaction evidence="8">
        <text>Endonucleolytic cleavage of RNA, removing extra 3' nucleotides from tRNA precursor, generating 3' termini of tRNAs. A 3'-hydroxy group is left at the tRNA terminus and a 5'-phosphoryl group is left at the trailer molecule.</text>
        <dbReference type="EC" id="3.1.26.11"/>
    </reaction>
</comment>
<dbReference type="Gene3D" id="3.60.15.10">
    <property type="entry name" value="Ribonuclease Z/Hydroxyacylglutathione hydrolase-like"/>
    <property type="match status" value="1"/>
</dbReference>
<comment type="cofactor">
    <cofactor evidence="8">
        <name>Zn(2+)</name>
        <dbReference type="ChEBI" id="CHEBI:29105"/>
    </cofactor>
    <text evidence="8">Binds 2 Zn(2+) ions.</text>
</comment>
<protein>
    <recommendedName>
        <fullName evidence="8">Ribonuclease Z</fullName>
        <shortName evidence="8">RNase Z</shortName>
        <ecNumber evidence="8">3.1.26.11</ecNumber>
    </recommendedName>
    <alternativeName>
        <fullName evidence="8">tRNA 3 endonuclease</fullName>
    </alternativeName>
    <alternativeName>
        <fullName evidence="8">tRNase Z</fullName>
    </alternativeName>
</protein>
<keyword evidence="11" id="KW-1185">Reference proteome</keyword>
<evidence type="ECO:0000259" key="9">
    <source>
        <dbReference type="Pfam" id="PF12706"/>
    </source>
</evidence>
<feature type="binding site" evidence="8">
    <location>
        <position position="67"/>
    </location>
    <ligand>
        <name>Zn(2+)</name>
        <dbReference type="ChEBI" id="CHEBI:29105"/>
        <label>2</label>
        <note>catalytic</note>
    </ligand>
</feature>
<evidence type="ECO:0000256" key="8">
    <source>
        <dbReference type="HAMAP-Rule" id="MF_01818"/>
    </source>
</evidence>
<dbReference type="SUPFAM" id="SSF56281">
    <property type="entry name" value="Metallo-hydrolase/oxidoreductase"/>
    <property type="match status" value="1"/>
</dbReference>
<evidence type="ECO:0000256" key="7">
    <source>
        <dbReference type="ARBA" id="ARBA00022833"/>
    </source>
</evidence>
<organism evidence="10 11">
    <name type="scientific">Alkalicoccobacillus murimartini</name>
    <dbReference type="NCBI Taxonomy" id="171685"/>
    <lineage>
        <taxon>Bacteria</taxon>
        <taxon>Bacillati</taxon>
        <taxon>Bacillota</taxon>
        <taxon>Bacilli</taxon>
        <taxon>Bacillales</taxon>
        <taxon>Bacillaceae</taxon>
        <taxon>Alkalicoccobacillus</taxon>
    </lineage>
</organism>
<reference evidence="10 11" key="1">
    <citation type="submission" date="2023-07" db="EMBL/GenBank/DDBJ databases">
        <title>Genomic Encyclopedia of Type Strains, Phase IV (KMG-IV): sequencing the most valuable type-strain genomes for metagenomic binning, comparative biology and taxonomic classification.</title>
        <authorList>
            <person name="Goeker M."/>
        </authorList>
    </citation>
    <scope>NUCLEOTIDE SEQUENCE [LARGE SCALE GENOMIC DNA]</scope>
    <source>
        <strain evidence="10 11">DSM 19154</strain>
    </source>
</reference>
<dbReference type="NCBIfam" id="NF000801">
    <property type="entry name" value="PRK00055.1-3"/>
    <property type="match status" value="1"/>
</dbReference>
<accession>A0ABT9YDP8</accession>
<evidence type="ECO:0000313" key="10">
    <source>
        <dbReference type="EMBL" id="MDQ0205973.1"/>
    </source>
</evidence>
<dbReference type="NCBIfam" id="TIGR02651">
    <property type="entry name" value="RNase_Z"/>
    <property type="match status" value="1"/>
</dbReference>
<keyword evidence="7 8" id="KW-0862">Zinc</keyword>
<proteinExistence type="inferred from homology"/>
<dbReference type="EMBL" id="JAUSUA010000001">
    <property type="protein sequence ID" value="MDQ0205973.1"/>
    <property type="molecule type" value="Genomic_DNA"/>
</dbReference>
<dbReference type="EC" id="3.1.26.11" evidence="8"/>
<feature type="binding site" evidence="8">
    <location>
        <position position="68"/>
    </location>
    <ligand>
        <name>Zn(2+)</name>
        <dbReference type="ChEBI" id="CHEBI:29105"/>
        <label>2</label>
        <note>catalytic</note>
    </ligand>
</feature>
<keyword evidence="2 8" id="KW-0819">tRNA processing</keyword>
<evidence type="ECO:0000256" key="3">
    <source>
        <dbReference type="ARBA" id="ARBA00022722"/>
    </source>
</evidence>
<dbReference type="PANTHER" id="PTHR46018">
    <property type="entry name" value="ZINC PHOSPHODIESTERASE ELAC PROTEIN 1"/>
    <property type="match status" value="1"/>
</dbReference>